<evidence type="ECO:0000256" key="9">
    <source>
        <dbReference type="ARBA" id="ARBA00024069"/>
    </source>
</evidence>
<comment type="subcellular location">
    <subcellularLocation>
        <location evidence="2">Cytoplasm</location>
    </subcellularLocation>
</comment>
<dbReference type="Gene3D" id="3.40.718.10">
    <property type="entry name" value="Isopropylmalate Dehydrogenase"/>
    <property type="match status" value="1"/>
</dbReference>
<keyword evidence="5" id="KW-0808">Transferase</keyword>
<dbReference type="NCBIfam" id="TIGR00182">
    <property type="entry name" value="plsX"/>
    <property type="match status" value="1"/>
</dbReference>
<dbReference type="PIRSF" id="PIRSF002465">
    <property type="entry name" value="Phsphlp_syn_PlsX"/>
    <property type="match status" value="1"/>
</dbReference>
<organism evidence="11">
    <name type="scientific">marine sediment metagenome</name>
    <dbReference type="NCBI Taxonomy" id="412755"/>
    <lineage>
        <taxon>unclassified sequences</taxon>
        <taxon>metagenomes</taxon>
        <taxon>ecological metagenomes</taxon>
    </lineage>
</organism>
<keyword evidence="8" id="KW-1208">Phospholipid metabolism</keyword>
<evidence type="ECO:0000256" key="4">
    <source>
        <dbReference type="ARBA" id="ARBA00022516"/>
    </source>
</evidence>
<keyword evidence="3" id="KW-0963">Cytoplasm</keyword>
<reference evidence="11" key="1">
    <citation type="journal article" date="2015" name="Nature">
        <title>Complex archaea that bridge the gap between prokaryotes and eukaryotes.</title>
        <authorList>
            <person name="Spang A."/>
            <person name="Saw J.H."/>
            <person name="Jorgensen S.L."/>
            <person name="Zaremba-Niedzwiedzka K."/>
            <person name="Martijn J."/>
            <person name="Lind A.E."/>
            <person name="van Eijk R."/>
            <person name="Schleper C."/>
            <person name="Guy L."/>
            <person name="Ettema T.J."/>
        </authorList>
    </citation>
    <scope>NUCLEOTIDE SEQUENCE</scope>
</reference>
<protein>
    <recommendedName>
        <fullName evidence="9">phosphate acyltransferase</fullName>
        <ecNumber evidence="9">2.3.1.274</ecNumber>
    </recommendedName>
</protein>
<dbReference type="EC" id="2.3.1.274" evidence="9"/>
<dbReference type="GO" id="GO:0008654">
    <property type="term" value="P:phospholipid biosynthetic process"/>
    <property type="evidence" value="ECO:0007669"/>
    <property type="project" value="UniProtKB-KW"/>
</dbReference>
<dbReference type="HAMAP" id="MF_00019">
    <property type="entry name" value="PlsX"/>
    <property type="match status" value="1"/>
</dbReference>
<dbReference type="AlphaFoldDB" id="A0A0F9Q3C9"/>
<accession>A0A0F9Q3C9</accession>
<evidence type="ECO:0000256" key="2">
    <source>
        <dbReference type="ARBA" id="ARBA00004496"/>
    </source>
</evidence>
<evidence type="ECO:0000256" key="3">
    <source>
        <dbReference type="ARBA" id="ARBA00022490"/>
    </source>
</evidence>
<dbReference type="InterPro" id="IPR012281">
    <property type="entry name" value="Phospholipid_synth_PlsX-like"/>
</dbReference>
<evidence type="ECO:0000256" key="1">
    <source>
        <dbReference type="ARBA" id="ARBA00001232"/>
    </source>
</evidence>
<evidence type="ECO:0000313" key="11">
    <source>
        <dbReference type="EMBL" id="KKN38450.1"/>
    </source>
</evidence>
<keyword evidence="6" id="KW-0443">Lipid metabolism</keyword>
<comment type="catalytic activity">
    <reaction evidence="1">
        <text>a fatty acyl-[ACP] + phosphate = an acyl phosphate + holo-[ACP]</text>
        <dbReference type="Rhea" id="RHEA:42292"/>
        <dbReference type="Rhea" id="RHEA-COMP:9685"/>
        <dbReference type="Rhea" id="RHEA-COMP:14125"/>
        <dbReference type="ChEBI" id="CHEBI:43474"/>
        <dbReference type="ChEBI" id="CHEBI:59918"/>
        <dbReference type="ChEBI" id="CHEBI:64479"/>
        <dbReference type="ChEBI" id="CHEBI:138651"/>
        <dbReference type="EC" id="2.3.1.274"/>
    </reaction>
</comment>
<dbReference type="PANTHER" id="PTHR30100">
    <property type="entry name" value="FATTY ACID/PHOSPHOLIPID SYNTHESIS PROTEIN PLSX"/>
    <property type="match status" value="1"/>
</dbReference>
<dbReference type="GO" id="GO:0005737">
    <property type="term" value="C:cytoplasm"/>
    <property type="evidence" value="ECO:0007669"/>
    <property type="project" value="UniProtKB-SubCell"/>
</dbReference>
<keyword evidence="4" id="KW-0444">Lipid biosynthesis</keyword>
<proteinExistence type="inferred from homology"/>
<evidence type="ECO:0000256" key="7">
    <source>
        <dbReference type="ARBA" id="ARBA00023209"/>
    </source>
</evidence>
<keyword evidence="7" id="KW-0594">Phospholipid biosynthesis</keyword>
<dbReference type="PANTHER" id="PTHR30100:SF1">
    <property type="entry name" value="PHOSPHATE ACYLTRANSFERASE"/>
    <property type="match status" value="1"/>
</dbReference>
<gene>
    <name evidence="11" type="ORF">LCGC14_0753270</name>
</gene>
<dbReference type="GO" id="GO:0006633">
    <property type="term" value="P:fatty acid biosynthetic process"/>
    <property type="evidence" value="ECO:0007669"/>
    <property type="project" value="InterPro"/>
</dbReference>
<dbReference type="EMBL" id="LAZR01001827">
    <property type="protein sequence ID" value="KKN38450.1"/>
    <property type="molecule type" value="Genomic_DNA"/>
</dbReference>
<comment type="caution">
    <text evidence="11">The sequence shown here is derived from an EMBL/GenBank/DDBJ whole genome shotgun (WGS) entry which is preliminary data.</text>
</comment>
<evidence type="ECO:0000256" key="6">
    <source>
        <dbReference type="ARBA" id="ARBA00023098"/>
    </source>
</evidence>
<dbReference type="SUPFAM" id="SSF53659">
    <property type="entry name" value="Isocitrate/Isopropylmalate dehydrogenase-like"/>
    <property type="match status" value="1"/>
</dbReference>
<evidence type="ECO:0000256" key="5">
    <source>
        <dbReference type="ARBA" id="ARBA00022679"/>
    </source>
</evidence>
<dbReference type="Pfam" id="PF02504">
    <property type="entry name" value="FA_synthesis"/>
    <property type="match status" value="1"/>
</dbReference>
<evidence type="ECO:0000256" key="8">
    <source>
        <dbReference type="ARBA" id="ARBA00023264"/>
    </source>
</evidence>
<dbReference type="InterPro" id="IPR003664">
    <property type="entry name" value="FA_synthesis"/>
</dbReference>
<dbReference type="GO" id="GO:0043811">
    <property type="term" value="F:phosphate:acyl-[acyl carrier protein] acyltransferase activity"/>
    <property type="evidence" value="ECO:0007669"/>
    <property type="project" value="UniProtKB-EC"/>
</dbReference>
<comment type="subunit">
    <text evidence="10">Homodimer. Probably interacts with PlsY.</text>
</comment>
<sequence>MKIKIAVDAMGGDLAPKEIVEGAKDACRDNQNIEIILVGRPEKVEPFLVQKKASDNNALKQIELRAADQTIGMHESAAMAVKTKKDSSIVVGLELVKNDQADAFISAGNTGAVMAAALLKLGRIKGIQRPAIAVTIPTSEKPIVLIDAGANLDCKPANLVQFALMGTAFSEKVLGVKNPKVGLLNVGSEKGKGTETVKAAHDLLENAPIDFFGNVEGRDVTLGTADVVVCDGFVGNIVLKSLEGLASVMFNEIKDVINATTVNKVGGLLLARSLKKLKHRLSQDTYGAAELLGVNGICLISHGSSNRNAIKNSIMTAETSVKKDIIQKIQQEVQE</sequence>
<name>A0A0F9Q3C9_9ZZZZ</name>
<evidence type="ECO:0000256" key="10">
    <source>
        <dbReference type="ARBA" id="ARBA00046608"/>
    </source>
</evidence>